<dbReference type="EMBL" id="RZHG01000011">
    <property type="protein sequence ID" value="RUR32193.1"/>
    <property type="molecule type" value="Genomic_DNA"/>
</dbReference>
<name>A0A3S0W5F3_9GAMM</name>
<keyword evidence="3" id="KW-1185">Reference proteome</keyword>
<gene>
    <name evidence="2" type="ORF">ELY33_06210</name>
</gene>
<organism evidence="2 3">
    <name type="scientific">Vreelandella andesensis</name>
    <dbReference type="NCBI Taxonomy" id="447567"/>
    <lineage>
        <taxon>Bacteria</taxon>
        <taxon>Pseudomonadati</taxon>
        <taxon>Pseudomonadota</taxon>
        <taxon>Gammaproteobacteria</taxon>
        <taxon>Oceanospirillales</taxon>
        <taxon>Halomonadaceae</taxon>
        <taxon>Vreelandella</taxon>
    </lineage>
</organism>
<feature type="region of interest" description="Disordered" evidence="1">
    <location>
        <begin position="38"/>
        <end position="65"/>
    </location>
</feature>
<reference evidence="2 3" key="1">
    <citation type="submission" date="2018-12" db="EMBL/GenBank/DDBJ databases">
        <title>three novel Halomonas strain isolated from plants.</title>
        <authorList>
            <person name="Sun C."/>
        </authorList>
    </citation>
    <scope>NUCLEOTIDE SEQUENCE [LARGE SCALE GENOMIC DNA]</scope>
    <source>
        <strain evidence="2 3">DSM 19434</strain>
    </source>
</reference>
<accession>A0A3S0W5F3</accession>
<dbReference type="RefSeq" id="WP_126945542.1">
    <property type="nucleotide sequence ID" value="NZ_RZHG01000011.1"/>
</dbReference>
<dbReference type="AlphaFoldDB" id="A0A3S0W5F3"/>
<dbReference type="Proteomes" id="UP000287336">
    <property type="component" value="Unassembled WGS sequence"/>
</dbReference>
<evidence type="ECO:0000313" key="3">
    <source>
        <dbReference type="Proteomes" id="UP000287336"/>
    </source>
</evidence>
<evidence type="ECO:0000256" key="1">
    <source>
        <dbReference type="SAM" id="MobiDB-lite"/>
    </source>
</evidence>
<evidence type="ECO:0000313" key="2">
    <source>
        <dbReference type="EMBL" id="RUR32193.1"/>
    </source>
</evidence>
<comment type="caution">
    <text evidence="2">The sequence shown here is derived from an EMBL/GenBank/DDBJ whole genome shotgun (WGS) entry which is preliminary data.</text>
</comment>
<proteinExistence type="predicted"/>
<sequence length="79" mass="8137">MDAPNNVARLTLGDLVVCRPGAVIEDESRACPAHGGCRRENQHGAGLTKGGRQQRGTGCRRHDGAAADGSLETTLANAA</sequence>
<protein>
    <submittedName>
        <fullName evidence="2">Uncharacterized protein</fullName>
    </submittedName>
</protein>